<sequence>MLGGHAVNQLGKEVAELANQLHQIHQQVLAQDSSNMTVAAKLRGEVAAKSAECRGDVAALRSEMLKKMDGASPTRRDGLAPGGRRIERWRLRAAVERGAGWADDRDGQVGADHRAKHRALGGEAL</sequence>
<feature type="compositionally biased region" description="Basic and acidic residues" evidence="1">
    <location>
        <begin position="102"/>
        <end position="113"/>
    </location>
</feature>
<reference evidence="2 3" key="1">
    <citation type="submission" date="2024-02" db="EMBL/GenBank/DDBJ databases">
        <authorList>
            <person name="Chen Y."/>
            <person name="Shah S."/>
            <person name="Dougan E. K."/>
            <person name="Thang M."/>
            <person name="Chan C."/>
        </authorList>
    </citation>
    <scope>NUCLEOTIDE SEQUENCE [LARGE SCALE GENOMIC DNA]</scope>
</reference>
<dbReference type="Proteomes" id="UP001642464">
    <property type="component" value="Unassembled WGS sequence"/>
</dbReference>
<accession>A0ABP0Q2H9</accession>
<gene>
    <name evidence="2" type="ORF">SCF082_LOCUS38683</name>
</gene>
<proteinExistence type="predicted"/>
<keyword evidence="3" id="KW-1185">Reference proteome</keyword>
<name>A0ABP0Q2H9_9DINO</name>
<organism evidence="2 3">
    <name type="scientific">Durusdinium trenchii</name>
    <dbReference type="NCBI Taxonomy" id="1381693"/>
    <lineage>
        <taxon>Eukaryota</taxon>
        <taxon>Sar</taxon>
        <taxon>Alveolata</taxon>
        <taxon>Dinophyceae</taxon>
        <taxon>Suessiales</taxon>
        <taxon>Symbiodiniaceae</taxon>
        <taxon>Durusdinium</taxon>
    </lineage>
</organism>
<protein>
    <submittedName>
        <fullName evidence="2">Uncharacterized protein</fullName>
    </submittedName>
</protein>
<feature type="region of interest" description="Disordered" evidence="1">
    <location>
        <begin position="100"/>
        <end position="125"/>
    </location>
</feature>
<comment type="caution">
    <text evidence="2">The sequence shown here is derived from an EMBL/GenBank/DDBJ whole genome shotgun (WGS) entry which is preliminary data.</text>
</comment>
<evidence type="ECO:0000313" key="3">
    <source>
        <dbReference type="Proteomes" id="UP001642464"/>
    </source>
</evidence>
<dbReference type="EMBL" id="CAXAMM010038818">
    <property type="protein sequence ID" value="CAK9081215.1"/>
    <property type="molecule type" value="Genomic_DNA"/>
</dbReference>
<evidence type="ECO:0000256" key="1">
    <source>
        <dbReference type="SAM" id="MobiDB-lite"/>
    </source>
</evidence>
<evidence type="ECO:0000313" key="2">
    <source>
        <dbReference type="EMBL" id="CAK9081215.1"/>
    </source>
</evidence>